<dbReference type="Gene3D" id="1.10.30.10">
    <property type="entry name" value="High mobility group box domain"/>
    <property type="match status" value="1"/>
</dbReference>
<keyword evidence="3" id="KW-1185">Reference proteome</keyword>
<dbReference type="EMBL" id="JALLPJ020000837">
    <property type="protein sequence ID" value="KAL3781606.1"/>
    <property type="molecule type" value="Genomic_DNA"/>
</dbReference>
<name>A0ABD3P292_9STRA</name>
<feature type="compositionally biased region" description="Low complexity" evidence="1">
    <location>
        <begin position="577"/>
        <end position="588"/>
    </location>
</feature>
<dbReference type="AlphaFoldDB" id="A0ABD3P292"/>
<feature type="compositionally biased region" description="Polar residues" evidence="1">
    <location>
        <begin position="316"/>
        <end position="343"/>
    </location>
</feature>
<dbReference type="Proteomes" id="UP001530400">
    <property type="component" value="Unassembled WGS sequence"/>
</dbReference>
<protein>
    <recommendedName>
        <fullName evidence="4">HMG box domain-containing protein</fullName>
    </recommendedName>
</protein>
<gene>
    <name evidence="2" type="ORF">ACHAWO_009600</name>
</gene>
<feature type="compositionally biased region" description="Polar residues" evidence="1">
    <location>
        <begin position="175"/>
        <end position="204"/>
    </location>
</feature>
<accession>A0ABD3P292</accession>
<dbReference type="InterPro" id="IPR036910">
    <property type="entry name" value="HMG_box_dom_sf"/>
</dbReference>
<feature type="compositionally biased region" description="Low complexity" evidence="1">
    <location>
        <begin position="205"/>
        <end position="217"/>
    </location>
</feature>
<reference evidence="2 3" key="1">
    <citation type="submission" date="2024-10" db="EMBL/GenBank/DDBJ databases">
        <title>Updated reference genomes for cyclostephanoid diatoms.</title>
        <authorList>
            <person name="Roberts W.R."/>
            <person name="Alverson A.J."/>
        </authorList>
    </citation>
    <scope>NUCLEOTIDE SEQUENCE [LARGE SCALE GENOMIC DNA]</scope>
    <source>
        <strain evidence="2 3">AJA010-31</strain>
    </source>
</reference>
<sequence length="623" mass="68723">MSQQHQPNPDKSDKDAEGFPPKPKRPLTVFNLFGKLERNYIVQSSQKRAPVSLETRATDDDTSESSHVSAVDPYLDLRPEKYRDIVLPHDWFLVGKNRTDRKFYKAHGIIKFKDLSKVVADSWGRVDDETRNFLQTIYDRELAKYRNDMKEYVEMYGEGALDSQKMVYKKRRKVSTTNENNSADSSSKISTATSRDQSTVSDTTSQPSQGSAKSSSSSNAAALHNSYLASFQMNSYTSQVSNDSIIPVQSNAMATSSSRPNQLQQDRYNAGLQSLVDPNVDSLSSSRSLLDSRDSGFGLPLDPFYDANSLNRASVLSNKDNSSSAGQNNMAQGNVSRAASTEATRQRPLLQDQTTGATSPWQSAARSDGDSSLREASAQFGLFEAQFAQNRGHFERSINASRQAHKLHQFQEHIFQAQPLHNQMIFQNPSSQSPPLFAAQLSQNQMIFGLQEGQYFGQNPSSQSLPLFAAQPSHNQMIFGLQEGQYVGQNPSSQSRPLFPALPPQNQMKAPAMFATQRSQNEMISISQPRSQQLSEQSISPRQMIAARAQQLHTAAANPSPVKGTALKQEGGDDPRTSNSGGTDSSGSRLTDLFMDVGNNTDVILCGEELHKAFDSDSESPNT</sequence>
<feature type="region of interest" description="Disordered" evidence="1">
    <location>
        <begin position="554"/>
        <end position="593"/>
    </location>
</feature>
<organism evidence="2 3">
    <name type="scientific">Cyclotella atomus</name>
    <dbReference type="NCBI Taxonomy" id="382360"/>
    <lineage>
        <taxon>Eukaryota</taxon>
        <taxon>Sar</taxon>
        <taxon>Stramenopiles</taxon>
        <taxon>Ochrophyta</taxon>
        <taxon>Bacillariophyta</taxon>
        <taxon>Coscinodiscophyceae</taxon>
        <taxon>Thalassiosirophycidae</taxon>
        <taxon>Stephanodiscales</taxon>
        <taxon>Stephanodiscaceae</taxon>
        <taxon>Cyclotella</taxon>
    </lineage>
</organism>
<proteinExistence type="predicted"/>
<feature type="compositionally biased region" description="Basic and acidic residues" evidence="1">
    <location>
        <begin position="8"/>
        <end position="17"/>
    </location>
</feature>
<feature type="region of interest" description="Disordered" evidence="1">
    <location>
        <begin position="316"/>
        <end position="370"/>
    </location>
</feature>
<evidence type="ECO:0000256" key="1">
    <source>
        <dbReference type="SAM" id="MobiDB-lite"/>
    </source>
</evidence>
<evidence type="ECO:0000313" key="2">
    <source>
        <dbReference type="EMBL" id="KAL3781606.1"/>
    </source>
</evidence>
<feature type="compositionally biased region" description="Polar residues" evidence="1">
    <location>
        <begin position="351"/>
        <end position="365"/>
    </location>
</feature>
<comment type="caution">
    <text evidence="2">The sequence shown here is derived from an EMBL/GenBank/DDBJ whole genome shotgun (WGS) entry which is preliminary data.</text>
</comment>
<feature type="region of interest" description="Disordered" evidence="1">
    <location>
        <begin position="171"/>
        <end position="217"/>
    </location>
</feature>
<dbReference type="SUPFAM" id="SSF47095">
    <property type="entry name" value="HMG-box"/>
    <property type="match status" value="1"/>
</dbReference>
<feature type="region of interest" description="Disordered" evidence="1">
    <location>
        <begin position="47"/>
        <end position="67"/>
    </location>
</feature>
<evidence type="ECO:0008006" key="4">
    <source>
        <dbReference type="Google" id="ProtNLM"/>
    </source>
</evidence>
<feature type="region of interest" description="Disordered" evidence="1">
    <location>
        <begin position="1"/>
        <end position="26"/>
    </location>
</feature>
<evidence type="ECO:0000313" key="3">
    <source>
        <dbReference type="Proteomes" id="UP001530400"/>
    </source>
</evidence>